<dbReference type="PANTHER" id="PTHR42796">
    <property type="entry name" value="FUMARYLACETOACETATE HYDROLASE DOMAIN-CONTAINING PROTEIN 2A-RELATED"/>
    <property type="match status" value="1"/>
</dbReference>
<evidence type="ECO:0000313" key="6">
    <source>
        <dbReference type="Proteomes" id="UP000280434"/>
    </source>
</evidence>
<gene>
    <name evidence="5" type="ORF">D7S89_03190</name>
</gene>
<dbReference type="Pfam" id="PF01557">
    <property type="entry name" value="FAA_hydrolase"/>
    <property type="match status" value="1"/>
</dbReference>
<evidence type="ECO:0000256" key="2">
    <source>
        <dbReference type="ARBA" id="ARBA00010211"/>
    </source>
</evidence>
<dbReference type="GO" id="GO:0044281">
    <property type="term" value="P:small molecule metabolic process"/>
    <property type="evidence" value="ECO:0007669"/>
    <property type="project" value="UniProtKB-ARBA"/>
</dbReference>
<dbReference type="InterPro" id="IPR012686">
    <property type="entry name" value="HPA_isomer/decarb_N"/>
</dbReference>
<organism evidence="5 6">
    <name type="scientific">Trinickia fusca</name>
    <dbReference type="NCBI Taxonomy" id="2419777"/>
    <lineage>
        <taxon>Bacteria</taxon>
        <taxon>Pseudomonadati</taxon>
        <taxon>Pseudomonadota</taxon>
        <taxon>Betaproteobacteria</taxon>
        <taxon>Burkholderiales</taxon>
        <taxon>Burkholderiaceae</taxon>
        <taxon>Trinickia</taxon>
    </lineage>
</organism>
<sequence>MRLAHVAGSIERTLRGELELGTVYGTLLNFRGALTALGEAVHAPPYGAPPRAPVLYIKPANTHASHGATVCMPAGVESLRIGAALGIVFARRATRVSPSDALDYVLGYTIASDVSVPHDSYYRPAVRSTCRDGFCPLGPAIVSRNAVSDPNHLPIAVRINGQTEQTDKTSQTVRSVEQLIADVTEFMTLDAGDVLLLGVPADAPHAHAGDHVEIEIGEIGILSHSVALAEGRAQEAP</sequence>
<evidence type="ECO:0000259" key="4">
    <source>
        <dbReference type="Pfam" id="PF01557"/>
    </source>
</evidence>
<dbReference type="PANTHER" id="PTHR42796:SF4">
    <property type="entry name" value="FUMARYLACETOACETATE HYDROLASE DOMAIN-CONTAINING PROTEIN 2A"/>
    <property type="match status" value="1"/>
</dbReference>
<dbReference type="AlphaFoldDB" id="A0A494XPE4"/>
<dbReference type="GO" id="GO:0008704">
    <property type="term" value="F:5-carboxymethyl-2-hydroxymuconate delta-isomerase activity"/>
    <property type="evidence" value="ECO:0007669"/>
    <property type="project" value="InterPro"/>
</dbReference>
<dbReference type="RefSeq" id="WP_121275501.1">
    <property type="nucleotide sequence ID" value="NZ_RBZV01000001.1"/>
</dbReference>
<dbReference type="InterPro" id="IPR051121">
    <property type="entry name" value="FAH"/>
</dbReference>
<comment type="cofactor">
    <cofactor evidence="1">
        <name>Mg(2+)</name>
        <dbReference type="ChEBI" id="CHEBI:18420"/>
    </cofactor>
</comment>
<feature type="domain" description="Fumarylacetoacetase-like C-terminal" evidence="4">
    <location>
        <begin position="22"/>
        <end position="226"/>
    </location>
</feature>
<dbReference type="EMBL" id="RBZV01000001">
    <property type="protein sequence ID" value="RKP52527.1"/>
    <property type="molecule type" value="Genomic_DNA"/>
</dbReference>
<dbReference type="SUPFAM" id="SSF56529">
    <property type="entry name" value="FAH"/>
    <property type="match status" value="1"/>
</dbReference>
<dbReference type="InterPro" id="IPR036663">
    <property type="entry name" value="Fumarylacetoacetase_C_sf"/>
</dbReference>
<dbReference type="OrthoDB" id="9805307at2"/>
<evidence type="ECO:0000256" key="1">
    <source>
        <dbReference type="ARBA" id="ARBA00001946"/>
    </source>
</evidence>
<comment type="similarity">
    <text evidence="2">Belongs to the FAH family.</text>
</comment>
<proteinExistence type="inferred from homology"/>
<keyword evidence="3" id="KW-0479">Metal-binding</keyword>
<accession>A0A494XPE4</accession>
<name>A0A494XPE4_9BURK</name>
<dbReference type="Gene3D" id="3.90.850.10">
    <property type="entry name" value="Fumarylacetoacetase-like, C-terminal domain"/>
    <property type="match status" value="1"/>
</dbReference>
<dbReference type="GO" id="GO:0018800">
    <property type="term" value="F:5-oxopent-3-ene-1,2,5-tricarboxylate decarboxylase activity"/>
    <property type="evidence" value="ECO:0007669"/>
    <property type="project" value="InterPro"/>
</dbReference>
<dbReference type="InterPro" id="IPR011234">
    <property type="entry name" value="Fumarylacetoacetase-like_C"/>
</dbReference>
<keyword evidence="6" id="KW-1185">Reference proteome</keyword>
<evidence type="ECO:0000256" key="3">
    <source>
        <dbReference type="ARBA" id="ARBA00022723"/>
    </source>
</evidence>
<dbReference type="NCBIfam" id="TIGR02305">
    <property type="entry name" value="HpaG-N-term"/>
    <property type="match status" value="1"/>
</dbReference>
<dbReference type="Proteomes" id="UP000280434">
    <property type="component" value="Unassembled WGS sequence"/>
</dbReference>
<dbReference type="GO" id="GO:0046872">
    <property type="term" value="F:metal ion binding"/>
    <property type="evidence" value="ECO:0007669"/>
    <property type="project" value="UniProtKB-KW"/>
</dbReference>
<evidence type="ECO:0000313" key="5">
    <source>
        <dbReference type="EMBL" id="RKP52527.1"/>
    </source>
</evidence>
<protein>
    <submittedName>
        <fullName evidence="5">2-hydroxyhepta-2,4-diene-1,7-dioate isomerase</fullName>
    </submittedName>
</protein>
<comment type="caution">
    <text evidence="5">The sequence shown here is derived from an EMBL/GenBank/DDBJ whole genome shotgun (WGS) entry which is preliminary data.</text>
</comment>
<keyword evidence="5" id="KW-0413">Isomerase</keyword>
<reference evidence="5 6" key="1">
    <citation type="submission" date="2018-10" db="EMBL/GenBank/DDBJ databases">
        <title>Paraburkholderia sp. 7MK8-2, isolated from soil.</title>
        <authorList>
            <person name="Gao Z.-H."/>
            <person name="Qiu L.-H."/>
        </authorList>
    </citation>
    <scope>NUCLEOTIDE SEQUENCE [LARGE SCALE GENOMIC DNA]</scope>
    <source>
        <strain evidence="5 6">7MK8-2</strain>
    </source>
</reference>